<dbReference type="EMBL" id="JXTB01000105">
    <property type="protein sequence ID" value="PON63349.1"/>
    <property type="molecule type" value="Genomic_DNA"/>
</dbReference>
<dbReference type="InterPro" id="IPR032675">
    <property type="entry name" value="LRR_dom_sf"/>
</dbReference>
<reference evidence="6" key="1">
    <citation type="submission" date="2016-06" db="EMBL/GenBank/DDBJ databases">
        <title>Parallel loss of symbiosis genes in relatives of nitrogen-fixing non-legume Parasponia.</title>
        <authorList>
            <person name="Van Velzen R."/>
            <person name="Holmer R."/>
            <person name="Bu F."/>
            <person name="Rutten L."/>
            <person name="Van Zeijl A."/>
            <person name="Liu W."/>
            <person name="Santuari L."/>
            <person name="Cao Q."/>
            <person name="Sharma T."/>
            <person name="Shen D."/>
            <person name="Roswanjaya Y."/>
            <person name="Wardhani T."/>
            <person name="Kalhor M.S."/>
            <person name="Jansen J."/>
            <person name="Van den Hoogen J."/>
            <person name="Gungor B."/>
            <person name="Hartog M."/>
            <person name="Hontelez J."/>
            <person name="Verver J."/>
            <person name="Yang W.-C."/>
            <person name="Schijlen E."/>
            <person name="Repin R."/>
            <person name="Schilthuizen M."/>
            <person name="Schranz E."/>
            <person name="Heidstra R."/>
            <person name="Miyata K."/>
            <person name="Fedorova E."/>
            <person name="Kohlen W."/>
            <person name="Bisseling T."/>
            <person name="Smit S."/>
            <person name="Geurts R."/>
        </authorList>
    </citation>
    <scope>NUCLEOTIDE SEQUENCE [LARGE SCALE GENOMIC DNA]</scope>
    <source>
        <strain evidence="6">cv. WU1-14</strain>
    </source>
</reference>
<evidence type="ECO:0000256" key="2">
    <source>
        <dbReference type="ARBA" id="ARBA00022741"/>
    </source>
</evidence>
<dbReference type="Pfam" id="PF18052">
    <property type="entry name" value="Rx_N"/>
    <property type="match status" value="1"/>
</dbReference>
<dbReference type="Gene3D" id="3.80.10.10">
    <property type="entry name" value="Ribonuclease Inhibitor"/>
    <property type="match status" value="1"/>
</dbReference>
<dbReference type="SUPFAM" id="SSF52058">
    <property type="entry name" value="L domain-like"/>
    <property type="match status" value="1"/>
</dbReference>
<dbReference type="GO" id="GO:0006952">
    <property type="term" value="P:defense response"/>
    <property type="evidence" value="ECO:0007669"/>
    <property type="project" value="UniProtKB-KW"/>
</dbReference>
<keyword evidence="2" id="KW-0547">Nucleotide-binding</keyword>
<evidence type="ECO:0000313" key="6">
    <source>
        <dbReference type="Proteomes" id="UP000237105"/>
    </source>
</evidence>
<evidence type="ECO:0000256" key="3">
    <source>
        <dbReference type="ARBA" id="ARBA00022821"/>
    </source>
</evidence>
<dbReference type="InterPro" id="IPR038005">
    <property type="entry name" value="RX-like_CC"/>
</dbReference>
<dbReference type="OrthoDB" id="690341at2759"/>
<keyword evidence="1" id="KW-0677">Repeat</keyword>
<keyword evidence="3" id="KW-0611">Plant defense</keyword>
<dbReference type="GO" id="GO:0000166">
    <property type="term" value="F:nucleotide binding"/>
    <property type="evidence" value="ECO:0007669"/>
    <property type="project" value="UniProtKB-KW"/>
</dbReference>
<evidence type="ECO:0000313" key="5">
    <source>
        <dbReference type="EMBL" id="PON63349.1"/>
    </source>
</evidence>
<gene>
    <name evidence="5" type="ORF">PanWU01x14_132590</name>
</gene>
<dbReference type="InterPro" id="IPR041118">
    <property type="entry name" value="Rx_N"/>
</dbReference>
<dbReference type="PANTHER" id="PTHR19338:SF32">
    <property type="entry name" value="OS06G0287500 PROTEIN"/>
    <property type="match status" value="1"/>
</dbReference>
<evidence type="ECO:0000256" key="1">
    <source>
        <dbReference type="ARBA" id="ARBA00022737"/>
    </source>
</evidence>
<organism evidence="5 6">
    <name type="scientific">Parasponia andersonii</name>
    <name type="common">Sponia andersonii</name>
    <dbReference type="NCBI Taxonomy" id="3476"/>
    <lineage>
        <taxon>Eukaryota</taxon>
        <taxon>Viridiplantae</taxon>
        <taxon>Streptophyta</taxon>
        <taxon>Embryophyta</taxon>
        <taxon>Tracheophyta</taxon>
        <taxon>Spermatophyta</taxon>
        <taxon>Magnoliopsida</taxon>
        <taxon>eudicotyledons</taxon>
        <taxon>Gunneridae</taxon>
        <taxon>Pentapetalae</taxon>
        <taxon>rosids</taxon>
        <taxon>fabids</taxon>
        <taxon>Rosales</taxon>
        <taxon>Cannabaceae</taxon>
        <taxon>Parasponia</taxon>
    </lineage>
</organism>
<evidence type="ECO:0000259" key="4">
    <source>
        <dbReference type="Pfam" id="PF18052"/>
    </source>
</evidence>
<feature type="domain" description="Disease resistance N-terminal" evidence="4">
    <location>
        <begin position="6"/>
        <end position="86"/>
    </location>
</feature>
<comment type="caution">
    <text evidence="5">The sequence shown here is derived from an EMBL/GenBank/DDBJ whole genome shotgun (WGS) entry which is preliminary data.</text>
</comment>
<dbReference type="Gene3D" id="1.20.5.4130">
    <property type="match status" value="1"/>
</dbReference>
<accession>A0A2P5CQL7</accession>
<dbReference type="PANTHER" id="PTHR19338">
    <property type="entry name" value="TRANSLOCASE OF INNER MITOCHONDRIAL MEMBRANE 13 HOMOLOG"/>
    <property type="match status" value="1"/>
</dbReference>
<protein>
    <submittedName>
        <fullName evidence="5">LRR domain containing protein</fullName>
    </submittedName>
</protein>
<name>A0A2P5CQL7_PARAD</name>
<dbReference type="STRING" id="3476.A0A2P5CQL7"/>
<proteinExistence type="predicted"/>
<dbReference type="AlphaFoldDB" id="A0A2P5CQL7"/>
<keyword evidence="6" id="KW-1185">Reference proteome</keyword>
<dbReference type="Proteomes" id="UP000237105">
    <property type="component" value="Unassembled WGS sequence"/>
</dbReference>
<sequence length="266" mass="30693">MAESPVNFLVDKLAAFFENEVNLLRGVQEEVVCLKGDLEQMKAFLRIADALQEIDEELSVWLQARDIAYETEDLIDEYTLLQGHNHGPGLYGSLCRLACCIKNAKACYRIAAELNNINSRLRKINEVFTRDKLHFQAGGFKKLKILGLDDFEELRGIQLEPGALKFLKNLSIRQCQFLEKVPSGIENLTKLKLLEFFEMPAELFNILRPDIKDSDYRRVAHIPEVYSTYWREGEWKVYSLESMSEGENCPLPSTLIKTCDLHTRWK</sequence>
<dbReference type="CDD" id="cd14798">
    <property type="entry name" value="RX-CC_like"/>
    <property type="match status" value="1"/>
</dbReference>